<dbReference type="EMBL" id="CP000771">
    <property type="protein sequence ID" value="ABS60365.1"/>
    <property type="molecule type" value="Genomic_DNA"/>
</dbReference>
<dbReference type="STRING" id="381764.Fnod_0501"/>
<dbReference type="REBASE" id="15902">
    <property type="entry name" value="FnoB1IIIP"/>
</dbReference>
<dbReference type="InterPro" id="IPR027417">
    <property type="entry name" value="P-loop_NTPase"/>
</dbReference>
<dbReference type="PROSITE" id="PS51192">
    <property type="entry name" value="HELICASE_ATP_BIND_1"/>
    <property type="match status" value="1"/>
</dbReference>
<dbReference type="OrthoDB" id="9804145at2"/>
<dbReference type="HOGENOM" id="CLU_013950_0_0_0"/>
<dbReference type="GO" id="GO:0005524">
    <property type="term" value="F:ATP binding"/>
    <property type="evidence" value="ECO:0007669"/>
    <property type="project" value="InterPro"/>
</dbReference>
<dbReference type="Gene3D" id="3.40.50.300">
    <property type="entry name" value="P-loop containing nucleotide triphosphate hydrolases"/>
    <property type="match status" value="1"/>
</dbReference>
<name>A7HKD2_FERNB</name>
<proteinExistence type="predicted"/>
<keyword evidence="3" id="KW-1185">Reference proteome</keyword>
<dbReference type="KEGG" id="fno:Fnod_0501"/>
<evidence type="ECO:0000259" key="1">
    <source>
        <dbReference type="PROSITE" id="PS51192"/>
    </source>
</evidence>
<dbReference type="Proteomes" id="UP000002415">
    <property type="component" value="Chromosome"/>
</dbReference>
<dbReference type="SMART" id="SM00487">
    <property type="entry name" value="DEXDc"/>
    <property type="match status" value="1"/>
</dbReference>
<protein>
    <submittedName>
        <fullName evidence="2">Type III restriction protein res subunit</fullName>
    </submittedName>
</protein>
<accession>A7HKD2</accession>
<dbReference type="GO" id="GO:0003677">
    <property type="term" value="F:DNA binding"/>
    <property type="evidence" value="ECO:0007669"/>
    <property type="project" value="InterPro"/>
</dbReference>
<dbReference type="InterPro" id="IPR014001">
    <property type="entry name" value="Helicase_ATP-bd"/>
</dbReference>
<evidence type="ECO:0000313" key="3">
    <source>
        <dbReference type="Proteomes" id="UP000002415"/>
    </source>
</evidence>
<gene>
    <name evidence="2" type="ordered locus">Fnod_0501</name>
</gene>
<dbReference type="InterPro" id="IPR006935">
    <property type="entry name" value="Helicase/UvrB_N"/>
</dbReference>
<dbReference type="Pfam" id="PF04851">
    <property type="entry name" value="ResIII"/>
    <property type="match status" value="1"/>
</dbReference>
<dbReference type="eggNOG" id="COG1061">
    <property type="taxonomic scope" value="Bacteria"/>
</dbReference>
<feature type="domain" description="Helicase ATP-binding" evidence="1">
    <location>
        <begin position="124"/>
        <end position="302"/>
    </location>
</feature>
<organism evidence="2 3">
    <name type="scientific">Fervidobacterium nodosum (strain ATCC 35602 / DSM 5306 / Rt17-B1)</name>
    <dbReference type="NCBI Taxonomy" id="381764"/>
    <lineage>
        <taxon>Bacteria</taxon>
        <taxon>Thermotogati</taxon>
        <taxon>Thermotogota</taxon>
        <taxon>Thermotogae</taxon>
        <taxon>Thermotogales</taxon>
        <taxon>Fervidobacteriaceae</taxon>
        <taxon>Fervidobacterium</taxon>
    </lineage>
</organism>
<dbReference type="GO" id="GO:0016787">
    <property type="term" value="F:hydrolase activity"/>
    <property type="evidence" value="ECO:0007669"/>
    <property type="project" value="InterPro"/>
</dbReference>
<evidence type="ECO:0000313" key="2">
    <source>
        <dbReference type="EMBL" id="ABS60365.1"/>
    </source>
</evidence>
<dbReference type="SUPFAM" id="SSF52540">
    <property type="entry name" value="P-loop containing nucleoside triphosphate hydrolases"/>
    <property type="match status" value="1"/>
</dbReference>
<sequence length="989" mass="117757">MPKTKSSRSVKNTNGLNIYPLLKSFIDEKVPMFEELPYDWRNVDLESFSSTKKLWDFQIEALKYAIRGLYYYYDVLKADKERFWDELITYDNALDLPSIMDIKKSESDVWKILSKYFYSYDDNISYSNFINRMGFWMATGSGKTLVIVKLIDILITYMERELIPSRYILFLTYRDDLIDQFKVHFEEFNKSQRGKILKLYELKEFHRTINSKKFFEFPIFYYRSDNISDEQKDKIINYELYENFGNWYVILDEAHKGDKESSKSQQYFSILSRNGFLFNFSATFTDPRDILTTAYEFNLSTFIENGYGKEIRIFDENVKIKIKNNGKIEDFNENEKYKIILKTLILLAYLRKKSREIRYVPELNLEYHSPLAVFLVNSVNTEDSDLKLLFRLIKEITSTEGYEKILNSEIFEDAKKSITQNSPINPFDENHSFSGSNITKEELLDISPSDILREVFNSETAGEIEIVKSKSEKELVLKLRTSETPFALIKIGDTNQLLNSLINEFNLRIQETFADEEFFSNLDEKEYISMLLGSRAFYEGWDSNRPNVIVFINIGTGDAAKKFVLQSIGRGLRVQPIKNGDRKRLGMMPEYSKYKSYILPIETLFVWGTKADTIETIIEGTKKIIENSGVRIELKKNIERIDGHKLFVPTYRKVRKIADFEKMLEDKKIQKYVINSIDFEDTKSVFDNISDEMLYFFYLTNEDEPVERIKILRKLFEDSYWDKFFRKDNNKKRLGWFECIKDIFRYINNQIIFETIPDIEECEEPIIHYKGIKIKLPREKEINEVREAIEEVYNEEYEKKISITGKGKYEIEIDFIKEHYFIPVIKALDKEAVKNLLANILREESEIDFIDELKRKSKHFERFDWWLFSKVIQKVDEIYIPYTNDDNGALEKFYPDFVFWFKKDNKYLVAFVDPKSTEFTSGYRKIDGFIRLFYENDKPKIFEKDGFKVIFDLYLYNKKAAAPEKYQDFWIKNIEELAERLTKRFDNMP</sequence>
<reference evidence="2 3" key="2">
    <citation type="journal article" date="2009" name="Proc. Natl. Acad. Sci. U.S.A.">
        <title>On the chimeric nature, thermophilic origin, and phylogenetic placement of the Thermotogales.</title>
        <authorList>
            <person name="Zhaxybayeva O."/>
            <person name="Swithers K.S."/>
            <person name="Lapierre P."/>
            <person name="Fournier G.P."/>
            <person name="Bickhart D.M."/>
            <person name="DeBoy R.T."/>
            <person name="Nelson K.E."/>
            <person name="Nesbo C.L."/>
            <person name="Doolittle W.F."/>
            <person name="Gogarten J.P."/>
            <person name="Noll K.M."/>
        </authorList>
    </citation>
    <scope>NUCLEOTIDE SEQUENCE [LARGE SCALE GENOMIC DNA]</scope>
    <source>
        <strain evidence="3">ATCC 35602 / DSM 5306 / Rt17-B1</strain>
    </source>
</reference>
<dbReference type="RefSeq" id="WP_011993685.1">
    <property type="nucleotide sequence ID" value="NC_009718.1"/>
</dbReference>
<reference evidence="2 3" key="1">
    <citation type="submission" date="2007-07" db="EMBL/GenBank/DDBJ databases">
        <title>Complete sequence of Fervidobacterium nodosum Rt17-B1.</title>
        <authorList>
            <consortium name="US DOE Joint Genome Institute"/>
            <person name="Copeland A."/>
            <person name="Lucas S."/>
            <person name="Lapidus A."/>
            <person name="Barry K."/>
            <person name="Glavina del Rio T."/>
            <person name="Dalin E."/>
            <person name="Tice H."/>
            <person name="Pitluck S."/>
            <person name="Saunders E."/>
            <person name="Brettin T."/>
            <person name="Bruce D."/>
            <person name="Detter J.C."/>
            <person name="Han C."/>
            <person name="Schmutz J."/>
            <person name="Larimer F."/>
            <person name="Land M."/>
            <person name="Hauser L."/>
            <person name="Kyrpides N."/>
            <person name="Mikhailova N."/>
            <person name="Nelson K."/>
            <person name="Gogarten J.P."/>
            <person name="Noll K."/>
            <person name="Richardson P."/>
        </authorList>
    </citation>
    <scope>NUCLEOTIDE SEQUENCE [LARGE SCALE GENOMIC DNA]</scope>
    <source>
        <strain evidence="3">ATCC 35602 / DSM 5306 / Rt17-B1</strain>
    </source>
</reference>
<dbReference type="AlphaFoldDB" id="A7HKD2"/>